<name>Q6BUW6_DEBHA</name>
<sequence length="242" mass="28228">MPLLEVKFCKTKRFGVKKFFTIDKFIPVPRESNRLFNKNIDRYTFCTAYKSSGKKHYKYTFKFDPDLQDSSKNFQTYLFNHRKARLGDMPKIGNDEGNFRWILTNKYPKQKYTYSLFSLDAGQPSLTDNMDTYKMELDPKNELIQNRPWMGKSLQSPNEIATLIHLADNHGTFSIHQTACLKIHKSQYSKGLESDSIHSLNMDELTFIITSIVSKFTSEKNTTINDSMQKLNKSHYTLTLVV</sequence>
<gene>
    <name evidence="1" type="ordered locus">DEHA2C07392g</name>
</gene>
<keyword evidence="2" id="KW-1185">Reference proteome</keyword>
<reference evidence="1 2" key="1">
    <citation type="journal article" date="2004" name="Nature">
        <title>Genome evolution in yeasts.</title>
        <authorList>
            <consortium name="Genolevures"/>
            <person name="Dujon B."/>
            <person name="Sherman D."/>
            <person name="Fischer G."/>
            <person name="Durrens P."/>
            <person name="Casaregola S."/>
            <person name="Lafontaine I."/>
            <person name="de Montigny J."/>
            <person name="Marck C."/>
            <person name="Neuveglise C."/>
            <person name="Talla E."/>
            <person name="Goffard N."/>
            <person name="Frangeul L."/>
            <person name="Aigle M."/>
            <person name="Anthouard V."/>
            <person name="Babour A."/>
            <person name="Barbe V."/>
            <person name="Barnay S."/>
            <person name="Blanchin S."/>
            <person name="Beckerich J.M."/>
            <person name="Beyne E."/>
            <person name="Bleykasten C."/>
            <person name="Boisrame A."/>
            <person name="Boyer J."/>
            <person name="Cattolico L."/>
            <person name="Confanioleri F."/>
            <person name="de Daruvar A."/>
            <person name="Despons L."/>
            <person name="Fabre E."/>
            <person name="Fairhead C."/>
            <person name="Ferry-Dumazet H."/>
            <person name="Groppi A."/>
            <person name="Hantraye F."/>
            <person name="Hennequin C."/>
            <person name="Jauniaux N."/>
            <person name="Joyet P."/>
            <person name="Kachouri R."/>
            <person name="Kerrest A."/>
            <person name="Koszul R."/>
            <person name="Lemaire M."/>
            <person name="Lesur I."/>
            <person name="Ma L."/>
            <person name="Muller H."/>
            <person name="Nicaud J.M."/>
            <person name="Nikolski M."/>
            <person name="Oztas S."/>
            <person name="Ozier-Kalogeropoulos O."/>
            <person name="Pellenz S."/>
            <person name="Potier S."/>
            <person name="Richard G.F."/>
            <person name="Straub M.L."/>
            <person name="Suleau A."/>
            <person name="Swennene D."/>
            <person name="Tekaia F."/>
            <person name="Wesolowski-Louvel M."/>
            <person name="Westhof E."/>
            <person name="Wirth B."/>
            <person name="Zeniou-Meyer M."/>
            <person name="Zivanovic I."/>
            <person name="Bolotin-Fukuhara M."/>
            <person name="Thierry A."/>
            <person name="Bouchier C."/>
            <person name="Caudron B."/>
            <person name="Scarpelli C."/>
            <person name="Gaillardin C."/>
            <person name="Weissenbach J."/>
            <person name="Wincker P."/>
            <person name="Souciet J.L."/>
        </authorList>
    </citation>
    <scope>NUCLEOTIDE SEQUENCE [LARGE SCALE GENOMIC DNA]</scope>
    <source>
        <strain evidence="2">ATCC 36239 / CBS 767 / BCRC 21394 / JCM 1990 / NBRC 0083 / IGC 2968</strain>
    </source>
</reference>
<dbReference type="VEuPathDB" id="FungiDB:DEHA2C07392g"/>
<dbReference type="InParanoid" id="Q6BUW6"/>
<proteinExistence type="predicted"/>
<dbReference type="Proteomes" id="UP000000599">
    <property type="component" value="Chromosome C"/>
</dbReference>
<protein>
    <submittedName>
        <fullName evidence="1">DEHA2C07392p</fullName>
    </submittedName>
</protein>
<dbReference type="KEGG" id="dha:DEHA2C07392g"/>
<dbReference type="OrthoDB" id="10455272at2759"/>
<evidence type="ECO:0000313" key="1">
    <source>
        <dbReference type="EMBL" id="CAG86061.2"/>
    </source>
</evidence>
<dbReference type="RefSeq" id="XP_458003.2">
    <property type="nucleotide sequence ID" value="XM_458003.1"/>
</dbReference>
<dbReference type="AlphaFoldDB" id="Q6BUW6"/>
<dbReference type="HOGENOM" id="CLU_1147168_0_0_1"/>
<dbReference type="EMBL" id="CR382135">
    <property type="protein sequence ID" value="CAG86061.2"/>
    <property type="molecule type" value="Genomic_DNA"/>
</dbReference>
<accession>Q6BUW6</accession>
<dbReference type="GeneID" id="2900585"/>
<evidence type="ECO:0000313" key="2">
    <source>
        <dbReference type="Proteomes" id="UP000000599"/>
    </source>
</evidence>
<organism evidence="1 2">
    <name type="scientific">Debaryomyces hansenii (strain ATCC 36239 / CBS 767 / BCRC 21394 / JCM 1990 / NBRC 0083 / IGC 2968)</name>
    <name type="common">Yeast</name>
    <name type="synonym">Torulaspora hansenii</name>
    <dbReference type="NCBI Taxonomy" id="284592"/>
    <lineage>
        <taxon>Eukaryota</taxon>
        <taxon>Fungi</taxon>
        <taxon>Dikarya</taxon>
        <taxon>Ascomycota</taxon>
        <taxon>Saccharomycotina</taxon>
        <taxon>Pichiomycetes</taxon>
        <taxon>Debaryomycetaceae</taxon>
        <taxon>Debaryomyces</taxon>
    </lineage>
</organism>